<organism evidence="3 4">
    <name type="scientific">Brachionus calyciflorus</name>
    <dbReference type="NCBI Taxonomy" id="104777"/>
    <lineage>
        <taxon>Eukaryota</taxon>
        <taxon>Metazoa</taxon>
        <taxon>Spiralia</taxon>
        <taxon>Gnathifera</taxon>
        <taxon>Rotifera</taxon>
        <taxon>Eurotatoria</taxon>
        <taxon>Monogononta</taxon>
        <taxon>Pseudotrocha</taxon>
        <taxon>Ploima</taxon>
        <taxon>Brachionidae</taxon>
        <taxon>Brachionus</taxon>
    </lineage>
</organism>
<dbReference type="InterPro" id="IPR002035">
    <property type="entry name" value="VWF_A"/>
</dbReference>
<evidence type="ECO:0000313" key="4">
    <source>
        <dbReference type="Proteomes" id="UP000663879"/>
    </source>
</evidence>
<sequence>MSYNNNNNPYLAQDQMLNNQQNRINPQYDPAYMNSSAPPPLMEQPPPYQMNHSTNNYNQNLTREQKFSGIISKHEISQYFAGKLQLLNMFKIVFVFDDSGSMNAILNESPLNNGLMKATRWNELEYFAKISIEIANIFNENGTDVFFLNRPMARNVCKSEDLIPYFQTKPSGYTPIARVLQNVLQTNNQQVLGERKLLIILVTDGEPTNDNGQVDIQGFKNILKTRGPTTYTTIVSCTDEENTMDYLNNWDRTIPRLDVVDDFRSERDEVKKSKGSSFSFSFGDYVVKSMIGSIDPELDRADERPADCCMIL</sequence>
<dbReference type="PANTHER" id="PTHR34706">
    <property type="entry name" value="SLR1338 PROTEIN"/>
    <property type="match status" value="1"/>
</dbReference>
<dbReference type="Pfam" id="PF00092">
    <property type="entry name" value="VWA"/>
    <property type="match status" value="1"/>
</dbReference>
<dbReference type="PANTHER" id="PTHR34706:SF1">
    <property type="entry name" value="VWFA DOMAIN-CONTAINING PROTEIN"/>
    <property type="match status" value="1"/>
</dbReference>
<dbReference type="AlphaFoldDB" id="A0A814DLS9"/>
<dbReference type="Gene3D" id="3.40.50.410">
    <property type="entry name" value="von Willebrand factor, type A domain"/>
    <property type="match status" value="1"/>
</dbReference>
<evidence type="ECO:0000259" key="2">
    <source>
        <dbReference type="PROSITE" id="PS50234"/>
    </source>
</evidence>
<dbReference type="Proteomes" id="UP000663879">
    <property type="component" value="Unassembled WGS sequence"/>
</dbReference>
<dbReference type="CDD" id="cd00198">
    <property type="entry name" value="vWFA"/>
    <property type="match status" value="1"/>
</dbReference>
<accession>A0A814DLS9</accession>
<evidence type="ECO:0000256" key="1">
    <source>
        <dbReference type="SAM" id="MobiDB-lite"/>
    </source>
</evidence>
<keyword evidence="4" id="KW-1185">Reference proteome</keyword>
<proteinExistence type="predicted"/>
<dbReference type="InterPro" id="IPR036465">
    <property type="entry name" value="vWFA_dom_sf"/>
</dbReference>
<feature type="domain" description="VWFA" evidence="2">
    <location>
        <begin position="91"/>
        <end position="286"/>
    </location>
</feature>
<dbReference type="OrthoDB" id="2142040at2759"/>
<feature type="region of interest" description="Disordered" evidence="1">
    <location>
        <begin position="32"/>
        <end position="52"/>
    </location>
</feature>
<evidence type="ECO:0000313" key="3">
    <source>
        <dbReference type="EMBL" id="CAF0954642.1"/>
    </source>
</evidence>
<reference evidence="3" key="1">
    <citation type="submission" date="2021-02" db="EMBL/GenBank/DDBJ databases">
        <authorList>
            <person name="Nowell W R."/>
        </authorList>
    </citation>
    <scope>NUCLEOTIDE SEQUENCE</scope>
    <source>
        <strain evidence="3">Ploen Becks lab</strain>
    </source>
</reference>
<dbReference type="SUPFAM" id="SSF53300">
    <property type="entry name" value="vWA-like"/>
    <property type="match status" value="1"/>
</dbReference>
<dbReference type="EMBL" id="CAJNOC010002845">
    <property type="protein sequence ID" value="CAF0954642.1"/>
    <property type="molecule type" value="Genomic_DNA"/>
</dbReference>
<feature type="compositionally biased region" description="Pro residues" evidence="1">
    <location>
        <begin position="37"/>
        <end position="48"/>
    </location>
</feature>
<dbReference type="PROSITE" id="PS50234">
    <property type="entry name" value="VWFA"/>
    <property type="match status" value="1"/>
</dbReference>
<comment type="caution">
    <text evidence="3">The sequence shown here is derived from an EMBL/GenBank/DDBJ whole genome shotgun (WGS) entry which is preliminary data.</text>
</comment>
<protein>
    <recommendedName>
        <fullName evidence="2">VWFA domain-containing protein</fullName>
    </recommendedName>
</protein>
<name>A0A814DLS9_9BILA</name>
<gene>
    <name evidence="3" type="ORF">OXX778_LOCUS14129</name>
</gene>